<dbReference type="GeneTree" id="ENSGT00990000205462"/>
<reference evidence="2 3" key="1">
    <citation type="submission" date="2020-10" db="EMBL/GenBank/DDBJ databases">
        <title>Pygocentrus nattereri (red-bellied piranha) genome, fPygNat1, primary haplotype.</title>
        <authorList>
            <person name="Myers G."/>
            <person name="Meyer A."/>
            <person name="Karagic N."/>
            <person name="Pippel M."/>
            <person name="Winkler S."/>
            <person name="Tracey A."/>
            <person name="Wood J."/>
            <person name="Formenti G."/>
            <person name="Howe K."/>
            <person name="Fedrigo O."/>
            <person name="Jarvis E.D."/>
        </authorList>
    </citation>
    <scope>NUCLEOTIDE SEQUENCE [LARGE SCALE GENOMIC DNA]</scope>
</reference>
<sequence length="254" mass="29684">MPHRYQMNKETQRTNLLLLQNALRKGQISLQLYKQARALLENIPSVKLKCLAFLLRKYRAFKALQRVRYQLNIKIRFAREHKDGQALKEYYIILSKLDKYEKEVLGRWRRRQEAQEQKYHVNLTRIIYMFHQLREAYSLNLLNPNSSQSYSIGKHFLAFKPQGRQRSVISREHCSPFPSVKTPTYLLRPRNITTSHPGAREPVGSEAPTVWKCSQTLDDVQLTSTVPIIPRLLEMNINHSTISALRTVQGRTGG</sequence>
<keyword evidence="3" id="KW-1185">Reference proteome</keyword>
<dbReference type="AlphaFoldDB" id="A0A3B4C141"/>
<protein>
    <recommendedName>
        <fullName evidence="1">FAM186A/B C-terminal domain-containing protein</fullName>
    </recommendedName>
</protein>
<dbReference type="Proteomes" id="UP001501920">
    <property type="component" value="Chromosome 29"/>
</dbReference>
<reference evidence="2" key="2">
    <citation type="submission" date="2025-08" db="UniProtKB">
        <authorList>
            <consortium name="Ensembl"/>
        </authorList>
    </citation>
    <scope>IDENTIFICATION</scope>
</reference>
<dbReference type="InterPro" id="IPR049146">
    <property type="entry name" value="FAM186A_B_C"/>
</dbReference>
<proteinExistence type="predicted"/>
<dbReference type="Pfam" id="PF20865">
    <property type="entry name" value="FAM186A-B_C"/>
    <property type="match status" value="1"/>
</dbReference>
<accession>A0A3B4C141</accession>
<evidence type="ECO:0000259" key="1">
    <source>
        <dbReference type="Pfam" id="PF20865"/>
    </source>
</evidence>
<name>A0A3B4C141_PYGNA</name>
<feature type="domain" description="FAM186A/B C-terminal" evidence="1">
    <location>
        <begin position="4"/>
        <end position="177"/>
    </location>
</feature>
<dbReference type="STRING" id="42514.ENSPNAP00000005483"/>
<organism evidence="2 3">
    <name type="scientific">Pygocentrus nattereri</name>
    <name type="common">Red-bellied piranha</name>
    <dbReference type="NCBI Taxonomy" id="42514"/>
    <lineage>
        <taxon>Eukaryota</taxon>
        <taxon>Metazoa</taxon>
        <taxon>Chordata</taxon>
        <taxon>Craniata</taxon>
        <taxon>Vertebrata</taxon>
        <taxon>Euteleostomi</taxon>
        <taxon>Actinopterygii</taxon>
        <taxon>Neopterygii</taxon>
        <taxon>Teleostei</taxon>
        <taxon>Ostariophysi</taxon>
        <taxon>Characiformes</taxon>
        <taxon>Characoidei</taxon>
        <taxon>Pygocentrus</taxon>
    </lineage>
</organism>
<dbReference type="OMA" id="EMNINHS"/>
<reference evidence="2" key="3">
    <citation type="submission" date="2025-09" db="UniProtKB">
        <authorList>
            <consortium name="Ensembl"/>
        </authorList>
    </citation>
    <scope>IDENTIFICATION</scope>
</reference>
<dbReference type="Ensembl" id="ENSPNAT00000005223.2">
    <property type="protein sequence ID" value="ENSPNAP00000005483.1"/>
    <property type="gene ID" value="ENSPNAG00000011688.2"/>
</dbReference>
<evidence type="ECO:0000313" key="3">
    <source>
        <dbReference type="Proteomes" id="UP001501920"/>
    </source>
</evidence>
<evidence type="ECO:0000313" key="2">
    <source>
        <dbReference type="Ensembl" id="ENSPNAP00000005483.1"/>
    </source>
</evidence>